<evidence type="ECO:0000256" key="6">
    <source>
        <dbReference type="PROSITE-ProRule" id="PRU00042"/>
    </source>
</evidence>
<dbReference type="InterPro" id="IPR013087">
    <property type="entry name" value="Znf_C2H2_type"/>
</dbReference>
<keyword evidence="1" id="KW-0479">Metal-binding</keyword>
<dbReference type="SMART" id="SM00355">
    <property type="entry name" value="ZnF_C2H2"/>
    <property type="match status" value="2"/>
</dbReference>
<evidence type="ECO:0000313" key="10">
    <source>
        <dbReference type="EMBL" id="KAK0382971.1"/>
    </source>
</evidence>
<keyword evidence="6" id="KW-0863">Zinc-finger</keyword>
<accession>A0AA39G9I0</accession>
<dbReference type="InterPro" id="IPR001138">
    <property type="entry name" value="Zn2Cys6_DnaBD"/>
</dbReference>
<comment type="caution">
    <text evidence="10">The sequence shown here is derived from an EMBL/GenBank/DDBJ whole genome shotgun (WGS) entry which is preliminary data.</text>
</comment>
<keyword evidence="11" id="KW-1185">Reference proteome</keyword>
<dbReference type="GO" id="GO:0000981">
    <property type="term" value="F:DNA-binding transcription factor activity, RNA polymerase II-specific"/>
    <property type="evidence" value="ECO:0007669"/>
    <property type="project" value="InterPro"/>
</dbReference>
<dbReference type="Proteomes" id="UP001175261">
    <property type="component" value="Unassembled WGS sequence"/>
</dbReference>
<keyword evidence="5" id="KW-0539">Nucleus</keyword>
<keyword evidence="4" id="KW-0804">Transcription</keyword>
<dbReference type="GO" id="GO:0008270">
    <property type="term" value="F:zinc ion binding"/>
    <property type="evidence" value="ECO:0007669"/>
    <property type="project" value="UniProtKB-KW"/>
</dbReference>
<evidence type="ECO:0000256" key="2">
    <source>
        <dbReference type="ARBA" id="ARBA00022833"/>
    </source>
</evidence>
<name>A0AA39G9I0_SARSR</name>
<dbReference type="Gene3D" id="4.10.240.10">
    <property type="entry name" value="Zn(2)-C6 fungal-type DNA-binding domain"/>
    <property type="match status" value="1"/>
</dbReference>
<dbReference type="PROSITE" id="PS00028">
    <property type="entry name" value="ZINC_FINGER_C2H2_1"/>
    <property type="match status" value="1"/>
</dbReference>
<dbReference type="SUPFAM" id="SSF57701">
    <property type="entry name" value="Zn2/Cys6 DNA-binding domain"/>
    <property type="match status" value="1"/>
</dbReference>
<dbReference type="PROSITE" id="PS00463">
    <property type="entry name" value="ZN2_CY6_FUNGAL_1"/>
    <property type="match status" value="1"/>
</dbReference>
<feature type="domain" description="Zn(2)-C6 fungal-type" evidence="8">
    <location>
        <begin position="73"/>
        <end position="102"/>
    </location>
</feature>
<evidence type="ECO:0000256" key="5">
    <source>
        <dbReference type="ARBA" id="ARBA00023242"/>
    </source>
</evidence>
<keyword evidence="2" id="KW-0862">Zinc</keyword>
<evidence type="ECO:0000256" key="1">
    <source>
        <dbReference type="ARBA" id="ARBA00022723"/>
    </source>
</evidence>
<evidence type="ECO:0000259" key="9">
    <source>
        <dbReference type="PROSITE" id="PS50157"/>
    </source>
</evidence>
<dbReference type="Gene3D" id="3.30.160.60">
    <property type="entry name" value="Classic Zinc Finger"/>
    <property type="match status" value="1"/>
</dbReference>
<proteinExistence type="predicted"/>
<feature type="region of interest" description="Disordered" evidence="7">
    <location>
        <begin position="118"/>
        <end position="140"/>
    </location>
</feature>
<dbReference type="PROSITE" id="PS50048">
    <property type="entry name" value="ZN2_CY6_FUNGAL_2"/>
    <property type="match status" value="1"/>
</dbReference>
<dbReference type="InterPro" id="IPR036864">
    <property type="entry name" value="Zn2-C6_fun-type_DNA-bd_sf"/>
</dbReference>
<evidence type="ECO:0000256" key="4">
    <source>
        <dbReference type="ARBA" id="ARBA00023163"/>
    </source>
</evidence>
<dbReference type="AlphaFoldDB" id="A0AA39G9I0"/>
<dbReference type="PROSITE" id="PS50157">
    <property type="entry name" value="ZINC_FINGER_C2H2_2"/>
    <property type="match status" value="2"/>
</dbReference>
<organism evidence="10 11">
    <name type="scientific">Sarocladium strictum</name>
    <name type="common">Black bundle disease fungus</name>
    <name type="synonym">Acremonium strictum</name>
    <dbReference type="NCBI Taxonomy" id="5046"/>
    <lineage>
        <taxon>Eukaryota</taxon>
        <taxon>Fungi</taxon>
        <taxon>Dikarya</taxon>
        <taxon>Ascomycota</taxon>
        <taxon>Pezizomycotina</taxon>
        <taxon>Sordariomycetes</taxon>
        <taxon>Hypocreomycetidae</taxon>
        <taxon>Hypocreales</taxon>
        <taxon>Sarocladiaceae</taxon>
        <taxon>Sarocladium</taxon>
    </lineage>
</organism>
<dbReference type="SUPFAM" id="SSF57667">
    <property type="entry name" value="beta-beta-alpha zinc fingers"/>
    <property type="match status" value="1"/>
</dbReference>
<reference evidence="10" key="1">
    <citation type="submission" date="2022-10" db="EMBL/GenBank/DDBJ databases">
        <title>Determination and structural analysis of whole genome sequence of Sarocladium strictum F4-1.</title>
        <authorList>
            <person name="Hu L."/>
            <person name="Jiang Y."/>
        </authorList>
    </citation>
    <scope>NUCLEOTIDE SEQUENCE</scope>
    <source>
        <strain evidence="10">F4-1</strain>
    </source>
</reference>
<dbReference type="CDD" id="cd00067">
    <property type="entry name" value="GAL4"/>
    <property type="match status" value="1"/>
</dbReference>
<dbReference type="Pfam" id="PF00172">
    <property type="entry name" value="Zn_clus"/>
    <property type="match status" value="1"/>
</dbReference>
<protein>
    <submittedName>
        <fullName evidence="10">Uncharacterized protein</fullName>
    </submittedName>
</protein>
<dbReference type="PANTHER" id="PTHR47660:SF7">
    <property type="entry name" value="TRANSCRIPTION FACTOR WITH C2H2 AND ZN(2)-CYS(6) DNA BINDING DOMAIN (EUROFUNG)"/>
    <property type="match status" value="1"/>
</dbReference>
<evidence type="ECO:0000256" key="7">
    <source>
        <dbReference type="SAM" id="MobiDB-lite"/>
    </source>
</evidence>
<evidence type="ECO:0000256" key="3">
    <source>
        <dbReference type="ARBA" id="ARBA00023015"/>
    </source>
</evidence>
<gene>
    <name evidence="10" type="ORF">NLU13_8887</name>
</gene>
<sequence length="700" mass="79308">MSSTGDQEQSRFFCHCGKSFIRKEHLRRHESSHAAPAFVCSVCQRSFTRNDLLRRHVALHGEKGTPAPRRAKACNACHESKVKCDGGERCSLCVKRGIVCSYNRDGQPTTSDAMQGVEQATAATSVGPASSATTRASDAEETESGLSLVLDLLQRGIKLPTRAGIPEELLGVEKWWERCSDKYRLGFHNHWPILHYPTIQDFPRNSMWVEATIAMVATWSSYGPGTTARKQALDIHDRLMATALNEIMNCAMHDDLESQPWPWEIWCIALINVVFALETGRAALMRRAERVFDMVLSDCRQRGSFIPEKIHRHQQVHIPGQFPPWVFKNTGQFYVIAAVMFKIDTVLSLAGNRAPRMRREELHVFLPAPFTLWNAFGLGHHFERIPHVMREPEKYTISQLLRISSIDFPVFYEDLQLLLCEAVQCTWQLAQTRRMDANLVSTVESLQPLDIKKKLIMCCKEIRRLNRSMRDDSLDFETRKLLMWVYRGKEEPGDPGWEDIIAARILSLSTSTLMLQCLANMNLHSDVELLKSHVTEPKAGSQEAMQTAAHIAAWAHSADGRLAFLHAMATFIHYDKVSPTEFAVHTDICAALAVTTASVIIQVWLNYTLRDDRANASVWGHGTINLKMDWIRDAADLPEEIMRWAQTGTPIAALDGWSLRSDMYGILLARILGKLQRVREHWPMCEPVAAALEDQVRMQT</sequence>
<dbReference type="EMBL" id="JAPDFR010000009">
    <property type="protein sequence ID" value="KAK0382971.1"/>
    <property type="molecule type" value="Genomic_DNA"/>
</dbReference>
<dbReference type="SMART" id="SM00066">
    <property type="entry name" value="GAL4"/>
    <property type="match status" value="1"/>
</dbReference>
<dbReference type="PANTHER" id="PTHR47660">
    <property type="entry name" value="TRANSCRIPTION FACTOR WITH C2H2 AND ZN(2)-CYS(6) DNA BINDING DOMAIN (EUROFUNG)-RELATED-RELATED"/>
    <property type="match status" value="1"/>
</dbReference>
<evidence type="ECO:0000259" key="8">
    <source>
        <dbReference type="PROSITE" id="PS50048"/>
    </source>
</evidence>
<dbReference type="InterPro" id="IPR036236">
    <property type="entry name" value="Znf_C2H2_sf"/>
</dbReference>
<feature type="domain" description="C2H2-type" evidence="9">
    <location>
        <begin position="12"/>
        <end position="38"/>
    </location>
</feature>
<feature type="domain" description="C2H2-type" evidence="9">
    <location>
        <begin position="38"/>
        <end position="65"/>
    </location>
</feature>
<feature type="compositionally biased region" description="Polar residues" evidence="7">
    <location>
        <begin position="121"/>
        <end position="136"/>
    </location>
</feature>
<keyword evidence="3" id="KW-0805">Transcription regulation</keyword>
<evidence type="ECO:0000313" key="11">
    <source>
        <dbReference type="Proteomes" id="UP001175261"/>
    </source>
</evidence>